<dbReference type="AlphaFoldDB" id="A0A1N6MYX8"/>
<protein>
    <submittedName>
        <fullName evidence="1">Uncharacterized protein</fullName>
    </submittedName>
</protein>
<accession>A0A1N6MYX8</accession>
<reference evidence="2" key="1">
    <citation type="submission" date="2016-12" db="EMBL/GenBank/DDBJ databases">
        <authorList>
            <person name="Gaudriault S."/>
        </authorList>
    </citation>
    <scope>NUCLEOTIDE SEQUENCE [LARGE SCALE GENOMIC DNA]</scope>
    <source>
        <strain evidence="2">HGB1681 (deposited as PTA-6826 in the American Type Culture Collection)</strain>
    </source>
</reference>
<dbReference type="Proteomes" id="UP000196435">
    <property type="component" value="Unassembled WGS sequence"/>
</dbReference>
<proteinExistence type="predicted"/>
<evidence type="ECO:0000313" key="2">
    <source>
        <dbReference type="Proteomes" id="UP000196435"/>
    </source>
</evidence>
<sequence>MNKTPMPKNSTLHYKPLQHISQSGLYICILSYIHIPMKLIFA</sequence>
<dbReference type="EMBL" id="FTLG01000191">
    <property type="protein sequence ID" value="SIP74012.1"/>
    <property type="molecule type" value="Genomic_DNA"/>
</dbReference>
<name>A0A1N6MYX8_9GAMM</name>
<organism evidence="1 2">
    <name type="scientific">Xenorhabdus innexi</name>
    <dbReference type="NCBI Taxonomy" id="290109"/>
    <lineage>
        <taxon>Bacteria</taxon>
        <taxon>Pseudomonadati</taxon>
        <taxon>Pseudomonadota</taxon>
        <taxon>Gammaproteobacteria</taxon>
        <taxon>Enterobacterales</taxon>
        <taxon>Morganellaceae</taxon>
        <taxon>Xenorhabdus</taxon>
    </lineage>
</organism>
<evidence type="ECO:0000313" key="1">
    <source>
        <dbReference type="EMBL" id="SIP74012.1"/>
    </source>
</evidence>
<gene>
    <name evidence="1" type="ORF">XIS1_490009</name>
</gene>